<name>A0A7R6PBF8_9GAMM</name>
<organism evidence="1 2">
    <name type="scientific">Neptunomonas japonica JAMM 1380</name>
    <dbReference type="NCBI Taxonomy" id="1441457"/>
    <lineage>
        <taxon>Bacteria</taxon>
        <taxon>Pseudomonadati</taxon>
        <taxon>Pseudomonadota</taxon>
        <taxon>Gammaproteobacteria</taxon>
        <taxon>Oceanospirillales</taxon>
        <taxon>Oceanospirillaceae</taxon>
        <taxon>Neptunomonas</taxon>
    </lineage>
</organism>
<protein>
    <submittedName>
        <fullName evidence="1">Uncharacterized protein</fullName>
    </submittedName>
</protein>
<evidence type="ECO:0000313" key="2">
    <source>
        <dbReference type="Proteomes" id="UP000595332"/>
    </source>
</evidence>
<dbReference type="EMBL" id="AP014546">
    <property type="protein sequence ID" value="BBB30693.1"/>
    <property type="molecule type" value="Genomic_DNA"/>
</dbReference>
<keyword evidence="2" id="KW-1185">Reference proteome</keyword>
<dbReference type="RefSeq" id="WP_201347856.1">
    <property type="nucleotide sequence ID" value="NZ_AP014546.1"/>
</dbReference>
<dbReference type="KEGG" id="njp:NEJAP_2750"/>
<dbReference type="Proteomes" id="UP000595332">
    <property type="component" value="Chromosome"/>
</dbReference>
<evidence type="ECO:0000313" key="1">
    <source>
        <dbReference type="EMBL" id="BBB30693.1"/>
    </source>
</evidence>
<proteinExistence type="predicted"/>
<gene>
    <name evidence="1" type="ORF">NEJAP_2750</name>
</gene>
<reference evidence="1 2" key="1">
    <citation type="journal article" date="2008" name="Int. J. Syst. Evol. Microbiol.">
        <title>Neptunomonas japonica sp. nov., an Osedax japonicus symbiont-like bacterium isolated from sediment adjacent to sperm whale carcasses off Kagoshima, Japan.</title>
        <authorList>
            <person name="Miyazaki M."/>
            <person name="Nogi Y."/>
            <person name="Fujiwara Y."/>
            <person name="Kawato M."/>
            <person name="Kubokawa K."/>
            <person name="Horikoshi K."/>
        </authorList>
    </citation>
    <scope>NUCLEOTIDE SEQUENCE [LARGE SCALE GENOMIC DNA]</scope>
    <source>
        <strain evidence="1 2">JAMM 1380</strain>
    </source>
</reference>
<dbReference type="AlphaFoldDB" id="A0A7R6PBF8"/>
<accession>A0A7R6PBF8</accession>
<sequence length="191" mass="21778">MTAKISNQYRHSHQPELIVVHVERTDAAEAKEAKEAKDHINFTMDDKAKKETDDPVLGNYYYLRMELENGKYVLRGLSSMSSSFPIHGFFFTPVHENIVANGKGVFYLGHINATVRERQGDEFKAGPSIPLIDQAFAGASGGTFDIEITDQWDKDEEVFRSRFTALANVEVKKALLPSFDRNRAQKWWQDH</sequence>